<dbReference type="Proteomes" id="UP001597340">
    <property type="component" value="Unassembled WGS sequence"/>
</dbReference>
<organism evidence="2 3">
    <name type="scientific">Paenibacillus farraposensis</name>
    <dbReference type="NCBI Taxonomy" id="2807095"/>
    <lineage>
        <taxon>Bacteria</taxon>
        <taxon>Bacillati</taxon>
        <taxon>Bacillota</taxon>
        <taxon>Bacilli</taxon>
        <taxon>Bacillales</taxon>
        <taxon>Paenibacillaceae</taxon>
        <taxon>Paenibacillus</taxon>
    </lineage>
</organism>
<protein>
    <submittedName>
        <fullName evidence="2">Ran-binding protein 10</fullName>
    </submittedName>
</protein>
<dbReference type="EMBL" id="JBHTNZ010000064">
    <property type="protein sequence ID" value="MFD1464083.1"/>
    <property type="molecule type" value="Genomic_DNA"/>
</dbReference>
<accession>A0ABW4DJS3</accession>
<evidence type="ECO:0000256" key="1">
    <source>
        <dbReference type="SAM" id="MobiDB-lite"/>
    </source>
</evidence>
<feature type="region of interest" description="Disordered" evidence="1">
    <location>
        <begin position="28"/>
        <end position="61"/>
    </location>
</feature>
<keyword evidence="3" id="KW-1185">Reference proteome</keyword>
<feature type="compositionally biased region" description="Polar residues" evidence="1">
    <location>
        <begin position="30"/>
        <end position="54"/>
    </location>
</feature>
<feature type="non-terminal residue" evidence="2">
    <location>
        <position position="1"/>
    </location>
</feature>
<evidence type="ECO:0000313" key="2">
    <source>
        <dbReference type="EMBL" id="MFD1464083.1"/>
    </source>
</evidence>
<reference evidence="3" key="1">
    <citation type="journal article" date="2019" name="Int. J. Syst. Evol. Microbiol.">
        <title>The Global Catalogue of Microorganisms (GCM) 10K type strain sequencing project: providing services to taxonomists for standard genome sequencing and annotation.</title>
        <authorList>
            <consortium name="The Broad Institute Genomics Platform"/>
            <consortium name="The Broad Institute Genome Sequencing Center for Infectious Disease"/>
            <person name="Wu L."/>
            <person name="Ma J."/>
        </authorList>
    </citation>
    <scope>NUCLEOTIDE SEQUENCE [LARGE SCALE GENOMIC DNA]</scope>
    <source>
        <strain evidence="3">CCM 9147</strain>
    </source>
</reference>
<name>A0ABW4DJS3_9BACL</name>
<comment type="caution">
    <text evidence="2">The sequence shown here is derived from an EMBL/GenBank/DDBJ whole genome shotgun (WGS) entry which is preliminary data.</text>
</comment>
<sequence>SNSYKDYRINITANNGSQYLALSELEMMSKVSSSTPNSEACTPNSGGSTPNPGTNEPVPSGERAILKVTMTTGLEKEFDLSIKEVNDFVSWYETKQAGSGTASYAINKHNNNKGPFSSRKDYMLYDRILTFEVSEYSN</sequence>
<gene>
    <name evidence="2" type="ORF">ACFQ5D_22645</name>
</gene>
<proteinExistence type="predicted"/>
<evidence type="ECO:0000313" key="3">
    <source>
        <dbReference type="Proteomes" id="UP001597340"/>
    </source>
</evidence>